<proteinExistence type="predicted"/>
<sequence>MPFTKAQMVLRVDTWSSPTLRSPEYSVSLTVYAYDSDEVFTFNLPTFNYGHIVVLLCDRWLRIVRGTMLPNNFVSEEQAALLIDLFLIFRANTTQSPGVDDDTLSELVIQLVEGALSQSEGDRADEAIAVAVLWMQFLLPAALFHDPTDLFALTSAELIRNNPSALRRVHAAPPPIDTQPIARSAPHPIGNNTADRRSLRNDQSVHRDDLAPRGCATANTADSNDDMPPLVSPTSAELEIGDF</sequence>
<gene>
    <name evidence="2" type="ORF">TRAPUB_2273</name>
</gene>
<dbReference type="AlphaFoldDB" id="A0A1M2VH65"/>
<feature type="region of interest" description="Disordered" evidence="1">
    <location>
        <begin position="173"/>
        <end position="243"/>
    </location>
</feature>
<reference evidence="2 3" key="1">
    <citation type="submission" date="2016-10" db="EMBL/GenBank/DDBJ databases">
        <title>Genome sequence of the basidiomycete white-rot fungus Trametes pubescens.</title>
        <authorList>
            <person name="Makela M.R."/>
            <person name="Granchi Z."/>
            <person name="Peng M."/>
            <person name="De Vries R.P."/>
            <person name="Grigoriev I."/>
            <person name="Riley R."/>
            <person name="Hilden K."/>
        </authorList>
    </citation>
    <scope>NUCLEOTIDE SEQUENCE [LARGE SCALE GENOMIC DNA]</scope>
    <source>
        <strain evidence="2 3">FBCC735</strain>
    </source>
</reference>
<evidence type="ECO:0000313" key="3">
    <source>
        <dbReference type="Proteomes" id="UP000184267"/>
    </source>
</evidence>
<keyword evidence="3" id="KW-1185">Reference proteome</keyword>
<feature type="compositionally biased region" description="Basic and acidic residues" evidence="1">
    <location>
        <begin position="194"/>
        <end position="211"/>
    </location>
</feature>
<evidence type="ECO:0000313" key="2">
    <source>
        <dbReference type="EMBL" id="OJT06876.1"/>
    </source>
</evidence>
<dbReference type="EMBL" id="MNAD01001247">
    <property type="protein sequence ID" value="OJT06876.1"/>
    <property type="molecule type" value="Genomic_DNA"/>
</dbReference>
<protein>
    <submittedName>
        <fullName evidence="2">Uncharacterized protein</fullName>
    </submittedName>
</protein>
<organism evidence="2 3">
    <name type="scientific">Trametes pubescens</name>
    <name type="common">White-rot fungus</name>
    <dbReference type="NCBI Taxonomy" id="154538"/>
    <lineage>
        <taxon>Eukaryota</taxon>
        <taxon>Fungi</taxon>
        <taxon>Dikarya</taxon>
        <taxon>Basidiomycota</taxon>
        <taxon>Agaricomycotina</taxon>
        <taxon>Agaricomycetes</taxon>
        <taxon>Polyporales</taxon>
        <taxon>Polyporaceae</taxon>
        <taxon>Trametes</taxon>
    </lineage>
</organism>
<accession>A0A1M2VH65</accession>
<dbReference type="Proteomes" id="UP000184267">
    <property type="component" value="Unassembled WGS sequence"/>
</dbReference>
<evidence type="ECO:0000256" key="1">
    <source>
        <dbReference type="SAM" id="MobiDB-lite"/>
    </source>
</evidence>
<comment type="caution">
    <text evidence="2">The sequence shown here is derived from an EMBL/GenBank/DDBJ whole genome shotgun (WGS) entry which is preliminary data.</text>
</comment>
<name>A0A1M2VH65_TRAPU</name>